<reference evidence="2" key="1">
    <citation type="journal article" date="2014" name="Int. J. Syst. Evol. Microbiol.">
        <title>Complete genome sequence of Corynebacterium casei LMG S-19264T (=DSM 44701T), isolated from a smear-ripened cheese.</title>
        <authorList>
            <consortium name="US DOE Joint Genome Institute (JGI-PGF)"/>
            <person name="Walter F."/>
            <person name="Albersmeier A."/>
            <person name="Kalinowski J."/>
            <person name="Ruckert C."/>
        </authorList>
    </citation>
    <scope>NUCLEOTIDE SEQUENCE</scope>
    <source>
        <strain evidence="2">JCM 30804</strain>
    </source>
</reference>
<dbReference type="Proteomes" id="UP000613743">
    <property type="component" value="Unassembled WGS sequence"/>
</dbReference>
<dbReference type="EMBL" id="BMPZ01000006">
    <property type="protein sequence ID" value="GGI84917.1"/>
    <property type="molecule type" value="Genomic_DNA"/>
</dbReference>
<organism evidence="2 3">
    <name type="scientific">Shewanella gelidii</name>
    <dbReference type="NCBI Taxonomy" id="1642821"/>
    <lineage>
        <taxon>Bacteria</taxon>
        <taxon>Pseudomonadati</taxon>
        <taxon>Pseudomonadota</taxon>
        <taxon>Gammaproteobacteria</taxon>
        <taxon>Alteromonadales</taxon>
        <taxon>Shewanellaceae</taxon>
        <taxon>Shewanella</taxon>
    </lineage>
</organism>
<evidence type="ECO:0000313" key="2">
    <source>
        <dbReference type="EMBL" id="GGI84917.1"/>
    </source>
</evidence>
<feature type="region of interest" description="Disordered" evidence="1">
    <location>
        <begin position="1"/>
        <end position="44"/>
    </location>
</feature>
<name>A0A917NB80_9GAMM</name>
<dbReference type="RefSeq" id="WP_188921018.1">
    <property type="nucleotide sequence ID" value="NZ_BMPZ01000006.1"/>
</dbReference>
<feature type="compositionally biased region" description="Polar residues" evidence="1">
    <location>
        <begin position="1"/>
        <end position="20"/>
    </location>
</feature>
<evidence type="ECO:0000256" key="1">
    <source>
        <dbReference type="SAM" id="MobiDB-lite"/>
    </source>
</evidence>
<keyword evidence="3" id="KW-1185">Reference proteome</keyword>
<reference evidence="2" key="2">
    <citation type="submission" date="2020-09" db="EMBL/GenBank/DDBJ databases">
        <authorList>
            <person name="Sun Q."/>
            <person name="Ohkuma M."/>
        </authorList>
    </citation>
    <scope>NUCLEOTIDE SEQUENCE</scope>
    <source>
        <strain evidence="2">JCM 30804</strain>
    </source>
</reference>
<proteinExistence type="predicted"/>
<dbReference type="AlphaFoldDB" id="A0A917NB80"/>
<accession>A0A917NB80</accession>
<protein>
    <submittedName>
        <fullName evidence="2">Chemotaxis protein</fullName>
    </submittedName>
</protein>
<sequence>MEISGSQGLQNAQAGLTQATVDVARPTQAPQGQTLEAESGRPVEQADKTEALVSAIESSQQGQAAAEVVEAGSEAIGSIINIEA</sequence>
<evidence type="ECO:0000313" key="3">
    <source>
        <dbReference type="Proteomes" id="UP000613743"/>
    </source>
</evidence>
<comment type="caution">
    <text evidence="2">The sequence shown here is derived from an EMBL/GenBank/DDBJ whole genome shotgun (WGS) entry which is preliminary data.</text>
</comment>
<gene>
    <name evidence="2" type="ORF">GCM10009332_22820</name>
</gene>